<accession>A0AAE0C297</accession>
<dbReference type="Proteomes" id="UP001190700">
    <property type="component" value="Unassembled WGS sequence"/>
</dbReference>
<keyword evidence="3" id="KW-1185">Reference proteome</keyword>
<dbReference type="EMBL" id="LGRX02029237">
    <property type="protein sequence ID" value="KAK3247078.1"/>
    <property type="molecule type" value="Genomic_DNA"/>
</dbReference>
<evidence type="ECO:0000313" key="2">
    <source>
        <dbReference type="EMBL" id="KAK3247083.1"/>
    </source>
</evidence>
<dbReference type="EMBL" id="LGRX02029236">
    <property type="protein sequence ID" value="KAK3247083.1"/>
    <property type="molecule type" value="Genomic_DNA"/>
</dbReference>
<reference evidence="1 3" key="1">
    <citation type="journal article" date="2015" name="Genome Biol. Evol.">
        <title>Comparative Genomics of a Bacterivorous Green Alga Reveals Evolutionary Causalities and Consequences of Phago-Mixotrophic Mode of Nutrition.</title>
        <authorList>
            <person name="Burns J.A."/>
            <person name="Paasch A."/>
            <person name="Narechania A."/>
            <person name="Kim E."/>
        </authorList>
    </citation>
    <scope>NUCLEOTIDE SEQUENCE [LARGE SCALE GENOMIC DNA]</scope>
    <source>
        <strain evidence="1">PLY_AMNH</strain>
    </source>
</reference>
<evidence type="ECO:0000313" key="1">
    <source>
        <dbReference type="EMBL" id="KAK3247078.1"/>
    </source>
</evidence>
<reference evidence="1" key="2">
    <citation type="submission" date="2023-06" db="EMBL/GenBank/DDBJ databases">
        <title>Long-read-based genome assembly of the green algal bacterivore Cymbomonas tetramitiformis.</title>
        <authorList>
            <person name="Gyaltshen Y."/>
            <person name="Rozenberg A."/>
            <person name="Paasch A."/>
            <person name="Burns J.A."/>
            <person name="Warring S."/>
            <person name="Larson R."/>
            <person name="Maurer-Alcala X."/>
            <person name="Dacks J."/>
            <person name="Kim E."/>
        </authorList>
    </citation>
    <scope>NUCLEOTIDE SEQUENCE</scope>
    <source>
        <strain evidence="1">PLY_AMNH</strain>
    </source>
</reference>
<protein>
    <submittedName>
        <fullName evidence="1">Uncharacterized protein</fullName>
    </submittedName>
</protein>
<sequence length="84" mass="9388">MGRPYEIPEMQTQKVDDICAATRNQTWTNSIRADAVLGGKDERFSADEDVELLAPLAAAIKGEFDTTVLDRMAVFNLDEPTVWK</sequence>
<proteinExistence type="predicted"/>
<name>A0AAE0C297_9CHLO</name>
<evidence type="ECO:0000313" key="3">
    <source>
        <dbReference type="Proteomes" id="UP001190700"/>
    </source>
</evidence>
<dbReference type="AlphaFoldDB" id="A0AAE0C297"/>
<gene>
    <name evidence="2" type="ORF">CYMTET_43411</name>
    <name evidence="1" type="ORF">CYMTET_43414</name>
</gene>
<organism evidence="1 3">
    <name type="scientific">Cymbomonas tetramitiformis</name>
    <dbReference type="NCBI Taxonomy" id="36881"/>
    <lineage>
        <taxon>Eukaryota</taxon>
        <taxon>Viridiplantae</taxon>
        <taxon>Chlorophyta</taxon>
        <taxon>Pyramimonadophyceae</taxon>
        <taxon>Pyramimonadales</taxon>
        <taxon>Pyramimonadaceae</taxon>
        <taxon>Cymbomonas</taxon>
    </lineage>
</organism>
<comment type="caution">
    <text evidence="1">The sequence shown here is derived from an EMBL/GenBank/DDBJ whole genome shotgun (WGS) entry which is preliminary data.</text>
</comment>